<evidence type="ECO:0000256" key="4">
    <source>
        <dbReference type="ARBA" id="ARBA00022801"/>
    </source>
</evidence>
<evidence type="ECO:0000259" key="8">
    <source>
        <dbReference type="SMART" id="SM00014"/>
    </source>
</evidence>
<reference evidence="9 10" key="1">
    <citation type="submission" date="2016-10" db="EMBL/GenBank/DDBJ databases">
        <authorList>
            <person name="de Groot N.N."/>
        </authorList>
    </citation>
    <scope>NUCLEOTIDE SEQUENCE [LARGE SCALE GENOMIC DNA]</scope>
    <source>
        <strain evidence="9 10">DSM 3217</strain>
    </source>
</reference>
<protein>
    <submittedName>
        <fullName evidence="9">Undecaprenyl-diphosphatase</fullName>
    </submittedName>
</protein>
<evidence type="ECO:0000313" key="10">
    <source>
        <dbReference type="Proteomes" id="UP000199228"/>
    </source>
</evidence>
<feature type="transmembrane region" description="Helical" evidence="7">
    <location>
        <begin position="123"/>
        <end position="141"/>
    </location>
</feature>
<feature type="domain" description="Phosphatidic acid phosphatase type 2/haloperoxidase" evidence="8">
    <location>
        <begin position="53"/>
        <end position="162"/>
    </location>
</feature>
<dbReference type="SUPFAM" id="SSF48317">
    <property type="entry name" value="Acid phosphatase/Vanadium-dependent haloperoxidase"/>
    <property type="match status" value="1"/>
</dbReference>
<dbReference type="Pfam" id="PF01569">
    <property type="entry name" value="PAP2"/>
    <property type="match status" value="1"/>
</dbReference>
<comment type="subcellular location">
    <subcellularLocation>
        <location evidence="1">Cell membrane</location>
        <topology evidence="1">Multi-pass membrane protein</topology>
    </subcellularLocation>
</comment>
<dbReference type="OrthoDB" id="9789113at2"/>
<keyword evidence="10" id="KW-1185">Reference proteome</keyword>
<name>A0A1G6BG17_EUBOX</name>
<feature type="transmembrane region" description="Helical" evidence="7">
    <location>
        <begin position="51"/>
        <end position="70"/>
    </location>
</feature>
<keyword evidence="6 7" id="KW-0472">Membrane</keyword>
<dbReference type="PANTHER" id="PTHR14969:SF62">
    <property type="entry name" value="DECAPRENYLPHOSPHORYL-5-PHOSPHORIBOSE PHOSPHATASE RV3807C-RELATED"/>
    <property type="match status" value="1"/>
</dbReference>
<dbReference type="Gene3D" id="1.20.144.10">
    <property type="entry name" value="Phosphatidic acid phosphatase type 2/haloperoxidase"/>
    <property type="match status" value="2"/>
</dbReference>
<evidence type="ECO:0000256" key="7">
    <source>
        <dbReference type="SAM" id="Phobius"/>
    </source>
</evidence>
<dbReference type="AlphaFoldDB" id="A0A1G6BG17"/>
<feature type="transmembrane region" description="Helical" evidence="7">
    <location>
        <begin position="96"/>
        <end position="116"/>
    </location>
</feature>
<evidence type="ECO:0000313" key="9">
    <source>
        <dbReference type="EMBL" id="SDB19509.1"/>
    </source>
</evidence>
<dbReference type="InterPro" id="IPR000326">
    <property type="entry name" value="PAP2/HPO"/>
</dbReference>
<sequence>MDTQILIWIQEYLRNDILNPIMIFITYLGEYGALWMVLCLFFICIKKTRRAGIVCAFSLLVEAVITNLILKPLVARTRPYEVIDELVLLVKKANDYSFPSGHAGAAFAVAMVCFFMLPRRFGVGVLILAALIAFSRLYVAIHYPTDVLAGVLIGTGSAVFGCFINKILKNHKKKNA</sequence>
<dbReference type="STRING" id="1732.SAMN02910417_01461"/>
<dbReference type="SMART" id="SM00014">
    <property type="entry name" value="acidPPc"/>
    <property type="match status" value="1"/>
</dbReference>
<dbReference type="RefSeq" id="WP_090173706.1">
    <property type="nucleotide sequence ID" value="NZ_FMXR01000010.1"/>
</dbReference>
<evidence type="ECO:0000256" key="6">
    <source>
        <dbReference type="ARBA" id="ARBA00023136"/>
    </source>
</evidence>
<dbReference type="GO" id="GO:0005886">
    <property type="term" value="C:plasma membrane"/>
    <property type="evidence" value="ECO:0007669"/>
    <property type="project" value="UniProtKB-SubCell"/>
</dbReference>
<dbReference type="EMBL" id="FMXR01000010">
    <property type="protein sequence ID" value="SDB19509.1"/>
    <property type="molecule type" value="Genomic_DNA"/>
</dbReference>
<evidence type="ECO:0000256" key="3">
    <source>
        <dbReference type="ARBA" id="ARBA00022692"/>
    </source>
</evidence>
<keyword evidence="3 7" id="KW-0812">Transmembrane</keyword>
<dbReference type="InterPro" id="IPR036938">
    <property type="entry name" value="PAP2/HPO_sf"/>
</dbReference>
<accession>A0A1G6BG17</accession>
<evidence type="ECO:0000256" key="2">
    <source>
        <dbReference type="ARBA" id="ARBA00022475"/>
    </source>
</evidence>
<dbReference type="GO" id="GO:0016787">
    <property type="term" value="F:hydrolase activity"/>
    <property type="evidence" value="ECO:0007669"/>
    <property type="project" value="UniProtKB-KW"/>
</dbReference>
<evidence type="ECO:0000256" key="1">
    <source>
        <dbReference type="ARBA" id="ARBA00004651"/>
    </source>
</evidence>
<keyword evidence="5 7" id="KW-1133">Transmembrane helix</keyword>
<proteinExistence type="predicted"/>
<organism evidence="9 10">
    <name type="scientific">Eubacterium oxidoreducens</name>
    <dbReference type="NCBI Taxonomy" id="1732"/>
    <lineage>
        <taxon>Bacteria</taxon>
        <taxon>Bacillati</taxon>
        <taxon>Bacillota</taxon>
        <taxon>Clostridia</taxon>
        <taxon>Eubacteriales</taxon>
        <taxon>Eubacteriaceae</taxon>
        <taxon>Eubacterium</taxon>
    </lineage>
</organism>
<evidence type="ECO:0000256" key="5">
    <source>
        <dbReference type="ARBA" id="ARBA00022989"/>
    </source>
</evidence>
<dbReference type="PANTHER" id="PTHR14969">
    <property type="entry name" value="SPHINGOSINE-1-PHOSPHATE PHOSPHOHYDROLASE"/>
    <property type="match status" value="1"/>
</dbReference>
<gene>
    <name evidence="9" type="ORF">SAMN02910417_01461</name>
</gene>
<keyword evidence="4" id="KW-0378">Hydrolase</keyword>
<keyword evidence="2" id="KW-1003">Cell membrane</keyword>
<feature type="transmembrane region" description="Helical" evidence="7">
    <location>
        <begin position="147"/>
        <end position="168"/>
    </location>
</feature>
<feature type="transmembrane region" description="Helical" evidence="7">
    <location>
        <begin position="21"/>
        <end position="44"/>
    </location>
</feature>
<dbReference type="Proteomes" id="UP000199228">
    <property type="component" value="Unassembled WGS sequence"/>
</dbReference>